<dbReference type="VEuPathDB" id="FungiDB:CLUG_01903"/>
<dbReference type="AlphaFoldDB" id="C4Y121"/>
<feature type="compositionally biased region" description="Polar residues" evidence="1">
    <location>
        <begin position="156"/>
        <end position="165"/>
    </location>
</feature>
<dbReference type="KEGG" id="clu:CLUG_01903"/>
<name>C4Y121_CLAL4</name>
<sequence length="200" mass="21845">MEWVRNKEPERMRLGVGPRNSSSASVFSPIGALARPLGWLAAIACGSGEGERPNNRFSSGRKSFRGISMEPGWKGANGLELARFRAESGCESGTISRIVGGEYSMFGVQPADRMEKRQVTANKAEAASAESTRKRRKTRERDPDGRQKDGKKKSATKGNGRQNMGAQDEKARDYVFVQKNARGRLHGAEVRVFARALSGA</sequence>
<reference evidence="2 3" key="1">
    <citation type="journal article" date="2009" name="Nature">
        <title>Evolution of pathogenicity and sexual reproduction in eight Candida genomes.</title>
        <authorList>
            <person name="Butler G."/>
            <person name="Rasmussen M.D."/>
            <person name="Lin M.F."/>
            <person name="Santos M.A."/>
            <person name="Sakthikumar S."/>
            <person name="Munro C.A."/>
            <person name="Rheinbay E."/>
            <person name="Grabherr M."/>
            <person name="Forche A."/>
            <person name="Reedy J.L."/>
            <person name="Agrafioti I."/>
            <person name="Arnaud M.B."/>
            <person name="Bates S."/>
            <person name="Brown A.J."/>
            <person name="Brunke S."/>
            <person name="Costanzo M.C."/>
            <person name="Fitzpatrick D.A."/>
            <person name="de Groot P.W."/>
            <person name="Harris D."/>
            <person name="Hoyer L.L."/>
            <person name="Hube B."/>
            <person name="Klis F.M."/>
            <person name="Kodira C."/>
            <person name="Lennard N."/>
            <person name="Logue M.E."/>
            <person name="Martin R."/>
            <person name="Neiman A.M."/>
            <person name="Nikolaou E."/>
            <person name="Quail M.A."/>
            <person name="Quinn J."/>
            <person name="Santos M.C."/>
            <person name="Schmitzberger F.F."/>
            <person name="Sherlock G."/>
            <person name="Shah P."/>
            <person name="Silverstein K.A."/>
            <person name="Skrzypek M.S."/>
            <person name="Soll D."/>
            <person name="Staggs R."/>
            <person name="Stansfield I."/>
            <person name="Stumpf M.P."/>
            <person name="Sudbery P.E."/>
            <person name="Srikantha T."/>
            <person name="Zeng Q."/>
            <person name="Berman J."/>
            <person name="Berriman M."/>
            <person name="Heitman J."/>
            <person name="Gow N.A."/>
            <person name="Lorenz M.C."/>
            <person name="Birren B.W."/>
            <person name="Kellis M."/>
            <person name="Cuomo C.A."/>
        </authorList>
    </citation>
    <scope>NUCLEOTIDE SEQUENCE [LARGE SCALE GENOMIC DNA]</scope>
    <source>
        <strain evidence="2 3">ATCC 42720</strain>
    </source>
</reference>
<dbReference type="HOGENOM" id="CLU_1366109_0_0_1"/>
<feature type="compositionally biased region" description="Basic and acidic residues" evidence="1">
    <location>
        <begin position="139"/>
        <end position="148"/>
    </location>
</feature>
<gene>
    <name evidence="2" type="ORF">CLUG_01903</name>
</gene>
<feature type="region of interest" description="Disordered" evidence="1">
    <location>
        <begin position="115"/>
        <end position="172"/>
    </location>
</feature>
<dbReference type="Proteomes" id="UP000007703">
    <property type="component" value="Unassembled WGS sequence"/>
</dbReference>
<dbReference type="InParanoid" id="C4Y121"/>
<evidence type="ECO:0000313" key="2">
    <source>
        <dbReference type="EMBL" id="EEQ37781.1"/>
    </source>
</evidence>
<accession>C4Y121</accession>
<dbReference type="EMBL" id="CH408077">
    <property type="protein sequence ID" value="EEQ37781.1"/>
    <property type="molecule type" value="Genomic_DNA"/>
</dbReference>
<organism evidence="2 3">
    <name type="scientific">Clavispora lusitaniae (strain ATCC 42720)</name>
    <name type="common">Yeast</name>
    <name type="synonym">Candida lusitaniae</name>
    <dbReference type="NCBI Taxonomy" id="306902"/>
    <lineage>
        <taxon>Eukaryota</taxon>
        <taxon>Fungi</taxon>
        <taxon>Dikarya</taxon>
        <taxon>Ascomycota</taxon>
        <taxon>Saccharomycotina</taxon>
        <taxon>Pichiomycetes</taxon>
        <taxon>Metschnikowiaceae</taxon>
        <taxon>Clavispora</taxon>
    </lineage>
</organism>
<protein>
    <submittedName>
        <fullName evidence="2">Uncharacterized protein</fullName>
    </submittedName>
</protein>
<evidence type="ECO:0000256" key="1">
    <source>
        <dbReference type="SAM" id="MobiDB-lite"/>
    </source>
</evidence>
<proteinExistence type="predicted"/>
<evidence type="ECO:0000313" key="3">
    <source>
        <dbReference type="Proteomes" id="UP000007703"/>
    </source>
</evidence>